<sequence>MQSLYCDEMFSNAELMEETKHADLVVGELFYLCGSLVADKLSLPLVIITKSLSSPTSIALGLPSPPSYVPQWNVPDELNFANRVQNVLNRMLLYVFYLYDVCPMYAEIKAKHNITPNKTIQETLGRADLIIGQVDFMLAPPRPLLPNTRVVGPFQPSPAKPLPNELDQFMQKAGTKE</sequence>
<dbReference type="GO" id="GO:0008194">
    <property type="term" value="F:UDP-glycosyltransferase activity"/>
    <property type="evidence" value="ECO:0007669"/>
    <property type="project" value="InterPro"/>
</dbReference>
<reference evidence="4" key="1">
    <citation type="submission" date="2023-01" db="EMBL/GenBank/DDBJ databases">
        <title>Genome assembly of the deep-sea coral Lophelia pertusa.</title>
        <authorList>
            <person name="Herrera S."/>
            <person name="Cordes E."/>
        </authorList>
    </citation>
    <scope>NUCLEOTIDE SEQUENCE</scope>
    <source>
        <strain evidence="4">USNM1676648</strain>
        <tissue evidence="4">Polyp</tissue>
    </source>
</reference>
<evidence type="ECO:0000256" key="1">
    <source>
        <dbReference type="ARBA" id="ARBA00009995"/>
    </source>
</evidence>
<name>A0A9W9YD27_9CNID</name>
<evidence type="ECO:0000256" key="3">
    <source>
        <dbReference type="ARBA" id="ARBA00022679"/>
    </source>
</evidence>
<dbReference type="InterPro" id="IPR002213">
    <property type="entry name" value="UDP_glucos_trans"/>
</dbReference>
<proteinExistence type="inferred from homology"/>
<evidence type="ECO:0000313" key="5">
    <source>
        <dbReference type="Proteomes" id="UP001163046"/>
    </source>
</evidence>
<dbReference type="SUPFAM" id="SSF53756">
    <property type="entry name" value="UDP-Glycosyltransferase/glycogen phosphorylase"/>
    <property type="match status" value="1"/>
</dbReference>
<dbReference type="Gene3D" id="3.40.50.2000">
    <property type="entry name" value="Glycogen Phosphorylase B"/>
    <property type="match status" value="2"/>
</dbReference>
<evidence type="ECO:0000256" key="2">
    <source>
        <dbReference type="ARBA" id="ARBA00022676"/>
    </source>
</evidence>
<dbReference type="AlphaFoldDB" id="A0A9W9YD27"/>
<organism evidence="4 5">
    <name type="scientific">Desmophyllum pertusum</name>
    <dbReference type="NCBI Taxonomy" id="174260"/>
    <lineage>
        <taxon>Eukaryota</taxon>
        <taxon>Metazoa</taxon>
        <taxon>Cnidaria</taxon>
        <taxon>Anthozoa</taxon>
        <taxon>Hexacorallia</taxon>
        <taxon>Scleractinia</taxon>
        <taxon>Caryophylliina</taxon>
        <taxon>Caryophylliidae</taxon>
        <taxon>Desmophyllum</taxon>
    </lineage>
</organism>
<gene>
    <name evidence="4" type="ORF">OS493_014732</name>
</gene>
<dbReference type="OrthoDB" id="5835829at2759"/>
<dbReference type="Proteomes" id="UP001163046">
    <property type="component" value="Unassembled WGS sequence"/>
</dbReference>
<keyword evidence="2" id="KW-0328">Glycosyltransferase</keyword>
<evidence type="ECO:0000313" key="4">
    <source>
        <dbReference type="EMBL" id="KAJ7334418.1"/>
    </source>
</evidence>
<dbReference type="EMBL" id="MU827784">
    <property type="protein sequence ID" value="KAJ7334418.1"/>
    <property type="molecule type" value="Genomic_DNA"/>
</dbReference>
<keyword evidence="5" id="KW-1185">Reference proteome</keyword>
<dbReference type="InterPro" id="IPR050271">
    <property type="entry name" value="UDP-glycosyltransferase"/>
</dbReference>
<keyword evidence="3" id="KW-0808">Transferase</keyword>
<accession>A0A9W9YD27</accession>
<dbReference type="PANTHER" id="PTHR48043">
    <property type="entry name" value="EG:EG0003.4 PROTEIN-RELATED"/>
    <property type="match status" value="1"/>
</dbReference>
<dbReference type="PANTHER" id="PTHR48043:SF145">
    <property type="entry name" value="FI06409P-RELATED"/>
    <property type="match status" value="1"/>
</dbReference>
<comment type="similarity">
    <text evidence="1">Belongs to the UDP-glycosyltransferase family.</text>
</comment>
<comment type="caution">
    <text evidence="4">The sequence shown here is derived from an EMBL/GenBank/DDBJ whole genome shotgun (WGS) entry which is preliminary data.</text>
</comment>
<protein>
    <submittedName>
        <fullName evidence="4">Uncharacterized protein</fullName>
    </submittedName>
</protein>
<dbReference type="Pfam" id="PF00201">
    <property type="entry name" value="UDPGT"/>
    <property type="match status" value="1"/>
</dbReference>